<evidence type="ECO:0000256" key="1">
    <source>
        <dbReference type="ARBA" id="ARBA00022536"/>
    </source>
</evidence>
<dbReference type="OMA" id="TECDQEM"/>
<feature type="non-terminal residue" evidence="7">
    <location>
        <position position="76"/>
    </location>
</feature>
<dbReference type="InterPro" id="IPR049883">
    <property type="entry name" value="NOTCH1_EGF-like"/>
</dbReference>
<dbReference type="EMBL" id="KB295344">
    <property type="protein sequence ID" value="ELU13258.1"/>
    <property type="molecule type" value="Genomic_DNA"/>
</dbReference>
<dbReference type="GO" id="GO:0005509">
    <property type="term" value="F:calcium ion binding"/>
    <property type="evidence" value="ECO:0007669"/>
    <property type="project" value="InterPro"/>
</dbReference>
<dbReference type="PROSITE" id="PS00010">
    <property type="entry name" value="ASX_HYDROXYL"/>
    <property type="match status" value="1"/>
</dbReference>
<evidence type="ECO:0000313" key="9">
    <source>
        <dbReference type="Proteomes" id="UP000014760"/>
    </source>
</evidence>
<dbReference type="PANTHER" id="PTHR12916:SF4">
    <property type="entry name" value="UNINFLATABLE, ISOFORM C"/>
    <property type="match status" value="1"/>
</dbReference>
<dbReference type="PROSITE" id="PS50026">
    <property type="entry name" value="EGF_3"/>
    <property type="match status" value="1"/>
</dbReference>
<proteinExistence type="predicted"/>
<comment type="caution">
    <text evidence="5">Lacks conserved residue(s) required for the propagation of feature annotation.</text>
</comment>
<sequence length="76" mass="7833">PCLNNGTCNDAITGYTCSVGCTECLSGFKGANCDEDIDECSSNPCTKLDLGAGVCNNTRGSYVCECAPGYEGDLCD</sequence>
<evidence type="ECO:0000313" key="8">
    <source>
        <dbReference type="EnsemblMetazoa" id="CapteP76963"/>
    </source>
</evidence>
<accession>R7V340</accession>
<keyword evidence="2" id="KW-0732">Signal</keyword>
<feature type="non-terminal residue" evidence="7">
    <location>
        <position position="1"/>
    </location>
</feature>
<organism evidence="7">
    <name type="scientific">Capitella teleta</name>
    <name type="common">Polychaete worm</name>
    <dbReference type="NCBI Taxonomy" id="283909"/>
    <lineage>
        <taxon>Eukaryota</taxon>
        <taxon>Metazoa</taxon>
        <taxon>Spiralia</taxon>
        <taxon>Lophotrochozoa</taxon>
        <taxon>Annelida</taxon>
        <taxon>Polychaeta</taxon>
        <taxon>Sedentaria</taxon>
        <taxon>Scolecida</taxon>
        <taxon>Capitellidae</taxon>
        <taxon>Capitella</taxon>
    </lineage>
</organism>
<dbReference type="SMART" id="SM00181">
    <property type="entry name" value="EGF"/>
    <property type="match status" value="2"/>
</dbReference>
<feature type="disulfide bond" evidence="5">
    <location>
        <begin position="66"/>
        <end position="75"/>
    </location>
</feature>
<evidence type="ECO:0000313" key="7">
    <source>
        <dbReference type="EMBL" id="ELU13258.1"/>
    </source>
</evidence>
<dbReference type="CDD" id="cd00054">
    <property type="entry name" value="EGF_CA"/>
    <property type="match status" value="1"/>
</dbReference>
<evidence type="ECO:0000259" key="6">
    <source>
        <dbReference type="PROSITE" id="PS50026"/>
    </source>
</evidence>
<protein>
    <recommendedName>
        <fullName evidence="6">EGF-like domain-containing protein</fullName>
    </recommendedName>
</protein>
<dbReference type="PRINTS" id="PR00010">
    <property type="entry name" value="EGFBLOOD"/>
</dbReference>
<evidence type="ECO:0000256" key="2">
    <source>
        <dbReference type="ARBA" id="ARBA00022729"/>
    </source>
</evidence>
<dbReference type="EMBL" id="AMQN01019125">
    <property type="status" value="NOT_ANNOTATED_CDS"/>
    <property type="molecule type" value="Genomic_DNA"/>
</dbReference>
<dbReference type="HOGENOM" id="CLU_004826_11_3_1"/>
<dbReference type="Gene3D" id="2.10.25.10">
    <property type="entry name" value="Laminin"/>
    <property type="match status" value="2"/>
</dbReference>
<feature type="domain" description="EGF-like" evidence="6">
    <location>
        <begin position="36"/>
        <end position="76"/>
    </location>
</feature>
<keyword evidence="4 5" id="KW-1015">Disulfide bond</keyword>
<dbReference type="EMBL" id="AMQN01019126">
    <property type="status" value="NOT_ANNOTATED_CDS"/>
    <property type="molecule type" value="Genomic_DNA"/>
</dbReference>
<evidence type="ECO:0000256" key="3">
    <source>
        <dbReference type="ARBA" id="ARBA00022737"/>
    </source>
</evidence>
<dbReference type="EnsemblMetazoa" id="CapteT76963">
    <property type="protein sequence ID" value="CapteP76963"/>
    <property type="gene ID" value="CapteG76963"/>
</dbReference>
<dbReference type="SMART" id="SM00179">
    <property type="entry name" value="EGF_CA"/>
    <property type="match status" value="2"/>
</dbReference>
<gene>
    <name evidence="7" type="ORF">CAPTEDRAFT_76963</name>
</gene>
<dbReference type="PROSITE" id="PS01186">
    <property type="entry name" value="EGF_2"/>
    <property type="match status" value="1"/>
</dbReference>
<dbReference type="STRING" id="283909.R7V340"/>
<dbReference type="OrthoDB" id="5953235at2759"/>
<dbReference type="InterPro" id="IPR001881">
    <property type="entry name" value="EGF-like_Ca-bd_dom"/>
</dbReference>
<dbReference type="SUPFAM" id="SSF57196">
    <property type="entry name" value="EGF/Laminin"/>
    <property type="match status" value="2"/>
</dbReference>
<dbReference type="InterPro" id="IPR000152">
    <property type="entry name" value="EGF-type_Asp/Asn_hydroxyl_site"/>
</dbReference>
<dbReference type="FunFam" id="2.10.25.10:FF:000279">
    <property type="entry name" value="Neurogenic locus notch 1"/>
    <property type="match status" value="1"/>
</dbReference>
<reference evidence="7 9" key="2">
    <citation type="journal article" date="2013" name="Nature">
        <title>Insights into bilaterian evolution from three spiralian genomes.</title>
        <authorList>
            <person name="Simakov O."/>
            <person name="Marletaz F."/>
            <person name="Cho S.J."/>
            <person name="Edsinger-Gonzales E."/>
            <person name="Havlak P."/>
            <person name="Hellsten U."/>
            <person name="Kuo D.H."/>
            <person name="Larsson T."/>
            <person name="Lv J."/>
            <person name="Arendt D."/>
            <person name="Savage R."/>
            <person name="Osoegawa K."/>
            <person name="de Jong P."/>
            <person name="Grimwood J."/>
            <person name="Chapman J.A."/>
            <person name="Shapiro H."/>
            <person name="Aerts A."/>
            <person name="Otillar R.P."/>
            <person name="Terry A.Y."/>
            <person name="Boore J.L."/>
            <person name="Grigoriev I.V."/>
            <person name="Lindberg D.R."/>
            <person name="Seaver E.C."/>
            <person name="Weisblat D.A."/>
            <person name="Putnam N.H."/>
            <person name="Rokhsar D.S."/>
        </authorList>
    </citation>
    <scope>NUCLEOTIDE SEQUENCE</scope>
    <source>
        <strain evidence="7 9">I ESC-2004</strain>
    </source>
</reference>
<dbReference type="InterPro" id="IPR013032">
    <property type="entry name" value="EGF-like_CS"/>
</dbReference>
<dbReference type="PANTHER" id="PTHR12916">
    <property type="entry name" value="CYTOCHROME C OXIDASE POLYPEPTIDE VIC-2"/>
    <property type="match status" value="1"/>
</dbReference>
<name>R7V340_CAPTE</name>
<dbReference type="Proteomes" id="UP000014760">
    <property type="component" value="Unassembled WGS sequence"/>
</dbReference>
<evidence type="ECO:0000256" key="4">
    <source>
        <dbReference type="ARBA" id="ARBA00023157"/>
    </source>
</evidence>
<dbReference type="Pfam" id="PF07645">
    <property type="entry name" value="EGF_CA"/>
    <property type="match status" value="1"/>
</dbReference>
<keyword evidence="9" id="KW-1185">Reference proteome</keyword>
<keyword evidence="1 5" id="KW-0245">EGF-like domain</keyword>
<dbReference type="AlphaFoldDB" id="R7V340"/>
<dbReference type="PROSITE" id="PS00022">
    <property type="entry name" value="EGF_1"/>
    <property type="match status" value="1"/>
</dbReference>
<reference evidence="9" key="1">
    <citation type="submission" date="2012-12" db="EMBL/GenBank/DDBJ databases">
        <authorList>
            <person name="Hellsten U."/>
            <person name="Grimwood J."/>
            <person name="Chapman J.A."/>
            <person name="Shapiro H."/>
            <person name="Aerts A."/>
            <person name="Otillar R.P."/>
            <person name="Terry A.Y."/>
            <person name="Boore J.L."/>
            <person name="Simakov O."/>
            <person name="Marletaz F."/>
            <person name="Cho S.-J."/>
            <person name="Edsinger-Gonzales E."/>
            <person name="Havlak P."/>
            <person name="Kuo D.-H."/>
            <person name="Larsson T."/>
            <person name="Lv J."/>
            <person name="Arendt D."/>
            <person name="Savage R."/>
            <person name="Osoegawa K."/>
            <person name="de Jong P."/>
            <person name="Lindberg D.R."/>
            <person name="Seaver E.C."/>
            <person name="Weisblat D.A."/>
            <person name="Putnam N.H."/>
            <person name="Grigoriev I.V."/>
            <person name="Rokhsar D.S."/>
        </authorList>
    </citation>
    <scope>NUCLEOTIDE SEQUENCE</scope>
    <source>
        <strain evidence="9">I ESC-2004</strain>
    </source>
</reference>
<dbReference type="InterPro" id="IPR000742">
    <property type="entry name" value="EGF"/>
</dbReference>
<evidence type="ECO:0000256" key="5">
    <source>
        <dbReference type="PROSITE-ProRule" id="PRU00076"/>
    </source>
</evidence>
<dbReference type="Pfam" id="PF12661">
    <property type="entry name" value="hEGF"/>
    <property type="match status" value="1"/>
</dbReference>
<reference evidence="8" key="3">
    <citation type="submission" date="2015-06" db="UniProtKB">
        <authorList>
            <consortium name="EnsemblMetazoa"/>
        </authorList>
    </citation>
    <scope>IDENTIFICATION</scope>
</reference>
<keyword evidence="3" id="KW-0677">Repeat</keyword>